<dbReference type="Pfam" id="PF17900">
    <property type="entry name" value="Peptidase_M1_N"/>
    <property type="match status" value="1"/>
</dbReference>
<dbReference type="FunFam" id="1.10.390.10:FF:000001">
    <property type="entry name" value="Aminopeptidase"/>
    <property type="match status" value="1"/>
</dbReference>
<dbReference type="Gene3D" id="1.25.50.20">
    <property type="match status" value="2"/>
</dbReference>
<dbReference type="InterPro" id="IPR050344">
    <property type="entry name" value="Peptidase_M1_aminopeptidases"/>
</dbReference>
<feature type="domain" description="Aminopeptidase N-like N-terminal" evidence="15">
    <location>
        <begin position="27"/>
        <end position="213"/>
    </location>
</feature>
<dbReference type="Gene3D" id="2.60.40.1910">
    <property type="match status" value="1"/>
</dbReference>
<dbReference type="FunFam" id="2.60.40.1730:FF:000002">
    <property type="entry name" value="Aminopeptidase"/>
    <property type="match status" value="1"/>
</dbReference>
<feature type="binding site" evidence="9">
    <location>
        <position position="324"/>
    </location>
    <ligand>
        <name>Zn(2+)</name>
        <dbReference type="ChEBI" id="CHEBI:29105"/>
        <note>catalytic</note>
    </ligand>
</feature>
<dbReference type="GO" id="GO:0008270">
    <property type="term" value="F:zinc ion binding"/>
    <property type="evidence" value="ECO:0007669"/>
    <property type="project" value="UniProtKB-UniRule"/>
</dbReference>
<feature type="binding site" evidence="9">
    <location>
        <position position="343"/>
    </location>
    <ligand>
        <name>Zn(2+)</name>
        <dbReference type="ChEBI" id="CHEBI:29105"/>
        <note>catalytic</note>
    </ligand>
</feature>
<dbReference type="CDD" id="cd09601">
    <property type="entry name" value="M1_APN-Q_like"/>
    <property type="match status" value="1"/>
</dbReference>
<comment type="similarity">
    <text evidence="1 11">Belongs to the peptidase M1 family.</text>
</comment>
<dbReference type="AlphaFoldDB" id="C9SLU2"/>
<accession>C9SLU2</accession>
<dbReference type="SUPFAM" id="SSF63737">
    <property type="entry name" value="Leukotriene A4 hydrolase N-terminal domain"/>
    <property type="match status" value="1"/>
</dbReference>
<dbReference type="Proteomes" id="UP000008698">
    <property type="component" value="Unassembled WGS sequence"/>
</dbReference>
<dbReference type="OMA" id="MMEYVAI"/>
<dbReference type="GO" id="GO:0005737">
    <property type="term" value="C:cytoplasm"/>
    <property type="evidence" value="ECO:0007669"/>
    <property type="project" value="TreeGrafter"/>
</dbReference>
<evidence type="ECO:0000256" key="8">
    <source>
        <dbReference type="PIRSR" id="PIRSR634016-1"/>
    </source>
</evidence>
<evidence type="ECO:0000256" key="5">
    <source>
        <dbReference type="ARBA" id="ARBA00022801"/>
    </source>
</evidence>
<feature type="active site" description="Proton acceptor" evidence="8">
    <location>
        <position position="321"/>
    </location>
</feature>
<name>C9SLU2_VERA1</name>
<dbReference type="Gene3D" id="1.10.390.10">
    <property type="entry name" value="Neutral Protease Domain 2"/>
    <property type="match status" value="1"/>
</dbReference>
<feature type="domain" description="ERAP1-like C-terminal" evidence="14">
    <location>
        <begin position="538"/>
        <end position="627"/>
    </location>
</feature>
<dbReference type="PANTHER" id="PTHR11533:SF174">
    <property type="entry name" value="PUROMYCIN-SENSITIVE AMINOPEPTIDASE-RELATED"/>
    <property type="match status" value="1"/>
</dbReference>
<dbReference type="SUPFAM" id="SSF55486">
    <property type="entry name" value="Metalloproteases ('zincins'), catalytic domain"/>
    <property type="match status" value="1"/>
</dbReference>
<evidence type="ECO:0000256" key="11">
    <source>
        <dbReference type="RuleBase" id="RU364040"/>
    </source>
</evidence>
<evidence type="ECO:0000313" key="17">
    <source>
        <dbReference type="Proteomes" id="UP000008698"/>
    </source>
</evidence>
<feature type="region of interest" description="Disordered" evidence="12">
    <location>
        <begin position="853"/>
        <end position="878"/>
    </location>
</feature>
<evidence type="ECO:0000256" key="3">
    <source>
        <dbReference type="ARBA" id="ARBA00022670"/>
    </source>
</evidence>
<dbReference type="InterPro" id="IPR014782">
    <property type="entry name" value="Peptidase_M1_dom"/>
</dbReference>
<dbReference type="eggNOG" id="KOG1046">
    <property type="taxonomic scope" value="Eukaryota"/>
</dbReference>
<dbReference type="InterPro" id="IPR034016">
    <property type="entry name" value="M1_APN-typ"/>
</dbReference>
<dbReference type="PRINTS" id="PR00756">
    <property type="entry name" value="ALADIPTASE"/>
</dbReference>
<feature type="binding site" evidence="9">
    <location>
        <position position="320"/>
    </location>
    <ligand>
        <name>Zn(2+)</name>
        <dbReference type="ChEBI" id="CHEBI:29105"/>
        <note>catalytic</note>
    </ligand>
</feature>
<keyword evidence="7 11" id="KW-0482">Metalloprotease</keyword>
<feature type="domain" description="ERAP1-like C-terminal" evidence="14">
    <location>
        <begin position="636"/>
        <end position="806"/>
    </location>
</feature>
<dbReference type="HOGENOM" id="CLU_003705_0_1_1"/>
<evidence type="ECO:0000256" key="2">
    <source>
        <dbReference type="ARBA" id="ARBA00022438"/>
    </source>
</evidence>
<dbReference type="GO" id="GO:0016020">
    <property type="term" value="C:membrane"/>
    <property type="evidence" value="ECO:0007669"/>
    <property type="project" value="TreeGrafter"/>
</dbReference>
<dbReference type="EMBL" id="DS985220">
    <property type="protein sequence ID" value="EEY19757.1"/>
    <property type="molecule type" value="Genomic_DNA"/>
</dbReference>
<dbReference type="InterPro" id="IPR042097">
    <property type="entry name" value="Aminopeptidase_N-like_N_sf"/>
</dbReference>
<evidence type="ECO:0000256" key="12">
    <source>
        <dbReference type="SAM" id="MobiDB-lite"/>
    </source>
</evidence>
<dbReference type="InterPro" id="IPR001930">
    <property type="entry name" value="Peptidase_M1"/>
</dbReference>
<protein>
    <recommendedName>
        <fullName evidence="11">Aminopeptidase</fullName>
        <ecNumber evidence="11">3.4.11.-</ecNumber>
    </recommendedName>
</protein>
<dbReference type="InterPro" id="IPR045357">
    <property type="entry name" value="Aminopeptidase_N-like_N"/>
</dbReference>
<comment type="cofactor">
    <cofactor evidence="9 11">
        <name>Zn(2+)</name>
        <dbReference type="ChEBI" id="CHEBI:29105"/>
    </cofactor>
    <text evidence="9 11">Binds 1 zinc ion per subunit.</text>
</comment>
<evidence type="ECO:0000259" key="15">
    <source>
        <dbReference type="Pfam" id="PF17900"/>
    </source>
</evidence>
<keyword evidence="17" id="KW-1185">Reference proteome</keyword>
<evidence type="ECO:0000256" key="4">
    <source>
        <dbReference type="ARBA" id="ARBA00022723"/>
    </source>
</evidence>
<evidence type="ECO:0000259" key="13">
    <source>
        <dbReference type="Pfam" id="PF01433"/>
    </source>
</evidence>
<sequence length="900" mass="100138">MCRFADADGTSTTQAPTDRGLLPTNIVPRHYDVTLEPNFETFRFDGLVKIDVDFAEDSSSITLHALDIDIKHVAVVLDGQATTLSSADISHNEDRQTSTFELKKTVSQGTKGQIEIKFEGELNDKMAGFYRSTYKKADGSTGIIATSQMEATDCRRAFPCFDEPALKAEFTVTLIADKNLTCLSNMDVAEETDAHNGKKAVKFNKSPLMSTYLIAFIVGELNYIETTAFRVPIRVYAPPSEDIEHGRYALDIAAKGLEFYEKEFGIEYPLPKLDQVAMPDFAAGAMENWGLITYRTVEVLFNDKTSGAVVKERVSSVILHELAHQWFGNLVTMKEWQSLWLNEGWAEFGARYSLNALHPEWKLKESFVSEDLQSALSLDGLRSSHPIEVPVSRPEEINQIFDSISYAKGSCVVHMLSDYLGEEVFMEGVRKYLRRHMYGNASTEQLWEALSEVSGKDVATIMGPWTKHVGYPVVSVTENGSDVRLEQHRFLTTGDVKPEDDQVLYPVFLNLRTKDGVDGELTLKSRDSSFKLGEAGEFFKINANSAGFYRTQYTSDRLEKLGNAADKLTVQDRVGLVADASALATSGYQKTSASLGLFRALSSAGESEFLVWDQILSRLGSIRMAWIRRSAHCGCHYENMFKKFMDEGDRSAVHPNIRGSVFSLNLKYGGEKEYNDVLDFYMHKAKSSDERNSALRTLGQSRKMVQQTLDLLLSGKIRDQDVYLPIGGLRASREGIEGLFEWMQKNWDAISAKFPASSPMIGNVVAYCVGGLSTQAQLDQVTAFFENKGTAGFDRSLAQATDSIKAKMSWKARDTDDGSATAEVDLYMYIPTPEVICHRCESLWHHGVRRTACEKPEPAKGGSEKGPWPPVGKAAEFDTQQASKALHRIMSASGGELKEC</sequence>
<evidence type="ECO:0000313" key="16">
    <source>
        <dbReference type="EMBL" id="EEY19757.1"/>
    </source>
</evidence>
<dbReference type="GO" id="GO:0006508">
    <property type="term" value="P:proteolysis"/>
    <property type="evidence" value="ECO:0007669"/>
    <property type="project" value="UniProtKB-KW"/>
</dbReference>
<keyword evidence="3 11" id="KW-0645">Protease</keyword>
<dbReference type="GO" id="GO:0042277">
    <property type="term" value="F:peptide binding"/>
    <property type="evidence" value="ECO:0007669"/>
    <property type="project" value="TreeGrafter"/>
</dbReference>
<evidence type="ECO:0000256" key="9">
    <source>
        <dbReference type="PIRSR" id="PIRSR634016-3"/>
    </source>
</evidence>
<evidence type="ECO:0000256" key="10">
    <source>
        <dbReference type="PIRSR" id="PIRSR634016-4"/>
    </source>
</evidence>
<dbReference type="EC" id="3.4.11.-" evidence="11"/>
<feature type="region of interest" description="Disordered" evidence="12">
    <location>
        <begin position="1"/>
        <end position="21"/>
    </location>
</feature>
<evidence type="ECO:0000256" key="7">
    <source>
        <dbReference type="ARBA" id="ARBA00023049"/>
    </source>
</evidence>
<dbReference type="PANTHER" id="PTHR11533">
    <property type="entry name" value="PROTEASE M1 ZINC METALLOPROTEASE"/>
    <property type="match status" value="1"/>
</dbReference>
<evidence type="ECO:0000259" key="14">
    <source>
        <dbReference type="Pfam" id="PF11838"/>
    </source>
</evidence>
<evidence type="ECO:0000256" key="1">
    <source>
        <dbReference type="ARBA" id="ARBA00010136"/>
    </source>
</evidence>
<feature type="site" description="Transition state stabilizer" evidence="10">
    <location>
        <position position="406"/>
    </location>
</feature>
<dbReference type="Pfam" id="PF11838">
    <property type="entry name" value="ERAP1_C"/>
    <property type="match status" value="2"/>
</dbReference>
<gene>
    <name evidence="16" type="ORF">VDBG_05866</name>
</gene>
<dbReference type="Pfam" id="PF01433">
    <property type="entry name" value="Peptidase_M1"/>
    <property type="match status" value="1"/>
</dbReference>
<organism evidence="17">
    <name type="scientific">Verticillium alfalfae (strain VaMs.102 / ATCC MYA-4576 / FGSC 10136)</name>
    <name type="common">Verticillium wilt of alfalfa</name>
    <name type="synonym">Verticillium albo-atrum</name>
    <dbReference type="NCBI Taxonomy" id="526221"/>
    <lineage>
        <taxon>Eukaryota</taxon>
        <taxon>Fungi</taxon>
        <taxon>Dikarya</taxon>
        <taxon>Ascomycota</taxon>
        <taxon>Pezizomycotina</taxon>
        <taxon>Sordariomycetes</taxon>
        <taxon>Hypocreomycetidae</taxon>
        <taxon>Glomerellales</taxon>
        <taxon>Plectosphaerellaceae</taxon>
        <taxon>Verticillium</taxon>
    </lineage>
</organism>
<dbReference type="Gene3D" id="2.60.40.1730">
    <property type="entry name" value="tricorn interacting facor f3 domain"/>
    <property type="match status" value="1"/>
</dbReference>
<evidence type="ECO:0000256" key="6">
    <source>
        <dbReference type="ARBA" id="ARBA00022833"/>
    </source>
</evidence>
<dbReference type="OrthoDB" id="10031169at2759"/>
<dbReference type="RefSeq" id="XP_003003424.1">
    <property type="nucleotide sequence ID" value="XM_003003378.1"/>
</dbReference>
<dbReference type="GeneID" id="9537718"/>
<keyword evidence="5 11" id="KW-0378">Hydrolase</keyword>
<dbReference type="KEGG" id="val:VDBG_05866"/>
<dbReference type="InterPro" id="IPR027268">
    <property type="entry name" value="Peptidase_M4/M1_CTD_sf"/>
</dbReference>
<dbReference type="MEROPS" id="M01.007"/>
<dbReference type="GO" id="GO:0043171">
    <property type="term" value="P:peptide catabolic process"/>
    <property type="evidence" value="ECO:0007669"/>
    <property type="project" value="TreeGrafter"/>
</dbReference>
<dbReference type="STRING" id="526221.C9SLU2"/>
<feature type="domain" description="Peptidase M1 membrane alanine aminopeptidase" evidence="13">
    <location>
        <begin position="248"/>
        <end position="465"/>
    </location>
</feature>
<dbReference type="FunFam" id="2.60.40.1910:FF:000004">
    <property type="entry name" value="Aminopeptidase"/>
    <property type="match status" value="1"/>
</dbReference>
<dbReference type="InterPro" id="IPR024571">
    <property type="entry name" value="ERAP1-like_C_dom"/>
</dbReference>
<dbReference type="GO" id="GO:0070006">
    <property type="term" value="F:metalloaminopeptidase activity"/>
    <property type="evidence" value="ECO:0007669"/>
    <property type="project" value="TreeGrafter"/>
</dbReference>
<keyword evidence="2 11" id="KW-0031">Aminopeptidase</keyword>
<reference evidence="17" key="1">
    <citation type="journal article" date="2011" name="PLoS Pathog.">
        <title>Comparative genomics yields insights into niche adaptation of plant vascular wilt pathogens.</title>
        <authorList>
            <person name="Klosterman S.J."/>
            <person name="Subbarao K.V."/>
            <person name="Kang S."/>
            <person name="Veronese P."/>
            <person name="Gold S.E."/>
            <person name="Thomma B.P.H.J."/>
            <person name="Chen Z."/>
            <person name="Henrissat B."/>
            <person name="Lee Y.-H."/>
            <person name="Park J."/>
            <person name="Garcia-Pedrajas M.D."/>
            <person name="Barbara D.J."/>
            <person name="Anchieta A."/>
            <person name="de Jonge R."/>
            <person name="Santhanam P."/>
            <person name="Maruthachalam K."/>
            <person name="Atallah Z."/>
            <person name="Amyotte S.G."/>
            <person name="Paz Z."/>
            <person name="Inderbitzin P."/>
            <person name="Hayes R.J."/>
            <person name="Heiman D.I."/>
            <person name="Young S."/>
            <person name="Zeng Q."/>
            <person name="Engels R."/>
            <person name="Galagan J."/>
            <person name="Cuomo C.A."/>
            <person name="Dobinson K.F."/>
            <person name="Ma L.-J."/>
        </authorList>
    </citation>
    <scope>NUCLEOTIDE SEQUENCE [LARGE SCALE GENOMIC DNA]</scope>
    <source>
        <strain evidence="17">VaMs.102 / ATCC MYA-4576 / FGSC 10136</strain>
    </source>
</reference>
<keyword evidence="4 9" id="KW-0479">Metal-binding</keyword>
<proteinExistence type="inferred from homology"/>
<keyword evidence="6 9" id="KW-0862">Zinc</keyword>